<accession>A0A5K0UAD8</accession>
<proteinExistence type="predicted"/>
<dbReference type="GO" id="GO:0008081">
    <property type="term" value="F:phosphoric diester hydrolase activity"/>
    <property type="evidence" value="ECO:0007669"/>
    <property type="project" value="TreeGrafter"/>
</dbReference>
<dbReference type="NCBIfam" id="TIGR00587">
    <property type="entry name" value="nfo"/>
    <property type="match status" value="1"/>
</dbReference>
<dbReference type="EMBL" id="UPSH01000001">
    <property type="protein sequence ID" value="VBB18462.1"/>
    <property type="molecule type" value="Genomic_DNA"/>
</dbReference>
<evidence type="ECO:0000313" key="3">
    <source>
        <dbReference type="EMBL" id="VBB18462.1"/>
    </source>
</evidence>
<dbReference type="PANTHER" id="PTHR21445">
    <property type="entry name" value="ENDONUCLEASE IV ENDODEOXYRIBONUCLEASE IV"/>
    <property type="match status" value="1"/>
</dbReference>
<dbReference type="GO" id="GO:0003677">
    <property type="term" value="F:DNA binding"/>
    <property type="evidence" value="ECO:0007669"/>
    <property type="project" value="InterPro"/>
</dbReference>
<dbReference type="PROSITE" id="PS51432">
    <property type="entry name" value="AP_NUCLEASE_F2_4"/>
    <property type="match status" value="1"/>
</dbReference>
<evidence type="ECO:0000256" key="1">
    <source>
        <dbReference type="SAM" id="MobiDB-lite"/>
    </source>
</evidence>
<keyword evidence="3" id="KW-0540">Nuclease</keyword>
<dbReference type="InterPro" id="IPR036237">
    <property type="entry name" value="Xyl_isomerase-like_sf"/>
</dbReference>
<dbReference type="Proteomes" id="UP000594342">
    <property type="component" value="Unassembled WGS sequence"/>
</dbReference>
<keyword evidence="3" id="KW-0255">Endonuclease</keyword>
<reference evidence="3 4" key="1">
    <citation type="submission" date="2018-10" db="EMBL/GenBank/DDBJ databases">
        <authorList>
            <consortium name="IHU Genomes"/>
        </authorList>
    </citation>
    <scope>NUCLEOTIDE SEQUENCE [LARGE SCALE GENOMIC DNA]</scope>
    <source>
        <strain evidence="3 4">A1</strain>
    </source>
</reference>
<dbReference type="GO" id="GO:0006284">
    <property type="term" value="P:base-excision repair"/>
    <property type="evidence" value="ECO:0007669"/>
    <property type="project" value="TreeGrafter"/>
</dbReference>
<organism evidence="3 4">
    <name type="scientific">Yasminevirus sp. GU-2018</name>
    <dbReference type="NCBI Taxonomy" id="2420051"/>
    <lineage>
        <taxon>Viruses</taxon>
        <taxon>Varidnaviria</taxon>
        <taxon>Bamfordvirae</taxon>
        <taxon>Nucleocytoviricota</taxon>
        <taxon>Megaviricetes</taxon>
        <taxon>Imitervirales</taxon>
        <taxon>Mimiviridae</taxon>
        <taxon>Klosneuvirinae</taxon>
        <taxon>Yasminevirus</taxon>
        <taxon>Yasminevirus saudimassiliense</taxon>
    </lineage>
</organism>
<comment type="caution">
    <text evidence="3">The sequence shown here is derived from an EMBL/GenBank/DDBJ whole genome shotgun (WGS) entry which is preliminary data.</text>
</comment>
<sequence>MELGHNILTHHGYSSAADRAVETGADVYQIFYRSPQSYNSFKRPEEETKLLAEKNKKYKKKMVIHGSYLINLCQDPSDYRHYKGVNILVEDLDVSVELNAIGVIIHMGNDTEKNGDVVSKQNYITGIKEALKRSNNKSTLILETGAGTGNEMSSSLEELGAIRRALSPSEQKRVKFCLDTCHMFAYGYRLDLPDLVNYLDWEIEEYLGWDNIAVVHLNDSEDKCKSRKDNHADIGKGCIRFEGLMRFVHLCVKHKIPMVLETPTHFYNDERFTAEKQMNLIRTYYNIMYNSLGPQVKVTERTLKKKDLRTKIQQSKSKTVSKKVGKSKCSDDDFCDGENHENTDTDVIETQSDIEDVEEDTKIAKSSTKKKTNKSVVNSKTMKVVKSTKNNKN</sequence>
<dbReference type="InterPro" id="IPR001719">
    <property type="entry name" value="AP_endonuc_2"/>
</dbReference>
<feature type="domain" description="Xylose isomerase-like TIM barrel" evidence="2">
    <location>
        <begin position="18"/>
        <end position="281"/>
    </location>
</feature>
<keyword evidence="3" id="KW-0378">Hydrolase</keyword>
<dbReference type="InterPro" id="IPR013022">
    <property type="entry name" value="Xyl_isomerase-like_TIM-brl"/>
</dbReference>
<keyword evidence="4" id="KW-1185">Reference proteome</keyword>
<name>A0A5K0UAD8_9VIRU</name>
<gene>
    <name evidence="3" type="ORF">YASMINEVIRUS_925</name>
</gene>
<evidence type="ECO:0000259" key="2">
    <source>
        <dbReference type="Pfam" id="PF01261"/>
    </source>
</evidence>
<feature type="region of interest" description="Disordered" evidence="1">
    <location>
        <begin position="351"/>
        <end position="393"/>
    </location>
</feature>
<dbReference type="SMART" id="SM00518">
    <property type="entry name" value="AP2Ec"/>
    <property type="match status" value="1"/>
</dbReference>
<evidence type="ECO:0000313" key="4">
    <source>
        <dbReference type="Proteomes" id="UP000594342"/>
    </source>
</evidence>
<dbReference type="SUPFAM" id="SSF51658">
    <property type="entry name" value="Xylose isomerase-like"/>
    <property type="match status" value="1"/>
</dbReference>
<dbReference type="GO" id="GO:0008270">
    <property type="term" value="F:zinc ion binding"/>
    <property type="evidence" value="ECO:0007669"/>
    <property type="project" value="InterPro"/>
</dbReference>
<dbReference type="GO" id="GO:0003906">
    <property type="term" value="F:DNA-(apurinic or apyrimidinic site) endonuclease activity"/>
    <property type="evidence" value="ECO:0007669"/>
    <property type="project" value="TreeGrafter"/>
</dbReference>
<dbReference type="PANTHER" id="PTHR21445:SF0">
    <property type="entry name" value="APURINIC-APYRIMIDINIC ENDONUCLEASE"/>
    <property type="match status" value="1"/>
</dbReference>
<dbReference type="Gene3D" id="3.20.20.150">
    <property type="entry name" value="Divalent-metal-dependent TIM barrel enzymes"/>
    <property type="match status" value="1"/>
</dbReference>
<protein>
    <submittedName>
        <fullName evidence="3">Apurinic endonuclease</fullName>
    </submittedName>
</protein>
<dbReference type="Pfam" id="PF01261">
    <property type="entry name" value="AP_endonuc_2"/>
    <property type="match status" value="1"/>
</dbReference>